<dbReference type="EMBL" id="CAKLPY010000002">
    <property type="protein sequence ID" value="CAH0997138.1"/>
    <property type="molecule type" value="Genomic_DNA"/>
</dbReference>
<dbReference type="Gene3D" id="3.40.50.1820">
    <property type="entry name" value="alpha/beta hydrolase"/>
    <property type="match status" value="1"/>
</dbReference>
<organism evidence="2 3">
    <name type="scientific">Emticicia aquatica</name>
    <dbReference type="NCBI Taxonomy" id="1681835"/>
    <lineage>
        <taxon>Bacteria</taxon>
        <taxon>Pseudomonadati</taxon>
        <taxon>Bacteroidota</taxon>
        <taxon>Cytophagia</taxon>
        <taxon>Cytophagales</taxon>
        <taxon>Leadbetterellaceae</taxon>
        <taxon>Emticicia</taxon>
    </lineage>
</organism>
<dbReference type="InterPro" id="IPR053145">
    <property type="entry name" value="AB_hydrolase_Est10"/>
</dbReference>
<gene>
    <name evidence="2" type="ORF">EMA8858_03275</name>
</gene>
<reference evidence="2" key="1">
    <citation type="submission" date="2021-12" db="EMBL/GenBank/DDBJ databases">
        <authorList>
            <person name="Rodrigo-Torres L."/>
            <person name="Arahal R. D."/>
            <person name="Lucena T."/>
        </authorList>
    </citation>
    <scope>NUCLEOTIDE SEQUENCE</scope>
    <source>
        <strain evidence="2">CECT 8858</strain>
    </source>
</reference>
<evidence type="ECO:0000313" key="3">
    <source>
        <dbReference type="Proteomes" id="UP000837932"/>
    </source>
</evidence>
<evidence type="ECO:0000313" key="2">
    <source>
        <dbReference type="EMBL" id="CAH0997138.1"/>
    </source>
</evidence>
<dbReference type="SUPFAM" id="SSF53474">
    <property type="entry name" value="alpha/beta-Hydrolases"/>
    <property type="match status" value="1"/>
</dbReference>
<dbReference type="Proteomes" id="UP000837932">
    <property type="component" value="Unassembled WGS sequence"/>
</dbReference>
<protein>
    <recommendedName>
        <fullName evidence="1">AB hydrolase-1 domain-containing protein</fullName>
    </recommendedName>
</protein>
<accession>A0ABM9ATS9</accession>
<feature type="domain" description="AB hydrolase-1" evidence="1">
    <location>
        <begin position="51"/>
        <end position="303"/>
    </location>
</feature>
<evidence type="ECO:0000259" key="1">
    <source>
        <dbReference type="Pfam" id="PF00561"/>
    </source>
</evidence>
<dbReference type="InterPro" id="IPR029058">
    <property type="entry name" value="AB_hydrolase_fold"/>
</dbReference>
<dbReference type="Pfam" id="PF00561">
    <property type="entry name" value="Abhydrolase_1"/>
    <property type="match status" value="1"/>
</dbReference>
<dbReference type="PANTHER" id="PTHR43265:SF1">
    <property type="entry name" value="ESTERASE ESTD"/>
    <property type="match status" value="1"/>
</dbReference>
<name>A0ABM9ATS9_9BACT</name>
<keyword evidence="3" id="KW-1185">Reference proteome</keyword>
<sequence>MKYIIILSIFVIQVTFAQTSFKSEEVNYWNIADSVHIFGTLTMPESGSKFPAVILITGSGTQDRDETIFGHKPFKIIAEYLSARGFAVLRVDDRGAGKTTIGKNPKAITSENFAKDVESGINFLKTRTEINPKKIGLIGHSEGGMIAPMVAAHSKDVAYIVLLAGTGVSGEVVLQKQLTYQIDALPNIPVNFKQKYAQYVANVLKAYKQANSQSEALVDLERLTKNWRDSLTTEDTKYAGNLANIYYTFKNIAIDWGRFFIRYDPKTALFKTKCPVLVINGEKDHQVFPEENLAGIEEGLKKAKNKHYKIVKLEGLNHLFQHSVTGLPQEYPTIKEDFAPEALQLMSDWLSENIN</sequence>
<dbReference type="InterPro" id="IPR000073">
    <property type="entry name" value="AB_hydrolase_1"/>
</dbReference>
<proteinExistence type="predicted"/>
<dbReference type="RefSeq" id="WP_238807714.1">
    <property type="nucleotide sequence ID" value="NZ_CAKLPY010000002.1"/>
</dbReference>
<dbReference type="PANTHER" id="PTHR43265">
    <property type="entry name" value="ESTERASE ESTD"/>
    <property type="match status" value="1"/>
</dbReference>
<comment type="caution">
    <text evidence="2">The sequence shown here is derived from an EMBL/GenBank/DDBJ whole genome shotgun (WGS) entry which is preliminary data.</text>
</comment>